<dbReference type="CDD" id="cd06185">
    <property type="entry name" value="PDR_like"/>
    <property type="match status" value="1"/>
</dbReference>
<evidence type="ECO:0000256" key="1">
    <source>
        <dbReference type="ARBA" id="ARBA00022630"/>
    </source>
</evidence>
<keyword evidence="4" id="KW-0560">Oxidoreductase</keyword>
<evidence type="ECO:0000259" key="7">
    <source>
        <dbReference type="PROSITE" id="PS51085"/>
    </source>
</evidence>
<dbReference type="Gene3D" id="2.40.30.10">
    <property type="entry name" value="Translation factors"/>
    <property type="match status" value="1"/>
</dbReference>
<dbReference type="SUPFAM" id="SSF63380">
    <property type="entry name" value="Riboflavin synthase domain-like"/>
    <property type="match status" value="1"/>
</dbReference>
<dbReference type="RefSeq" id="WP_162366692.1">
    <property type="nucleotide sequence ID" value="NZ_WUBS01000010.1"/>
</dbReference>
<keyword evidence="10" id="KW-1185">Reference proteome</keyword>
<dbReference type="SUPFAM" id="SSF52343">
    <property type="entry name" value="Ferredoxin reductase-like, C-terminal NADP-linked domain"/>
    <property type="match status" value="1"/>
</dbReference>
<dbReference type="Gene3D" id="3.40.50.80">
    <property type="entry name" value="Nucleotide-binding domain of ferredoxin-NADP reductase (FNR) module"/>
    <property type="match status" value="1"/>
</dbReference>
<dbReference type="Gene3D" id="3.10.20.30">
    <property type="match status" value="1"/>
</dbReference>
<dbReference type="Pfam" id="PF00111">
    <property type="entry name" value="Fer2"/>
    <property type="match status" value="1"/>
</dbReference>
<dbReference type="GO" id="GO:0046872">
    <property type="term" value="F:metal ion binding"/>
    <property type="evidence" value="ECO:0007669"/>
    <property type="project" value="UniProtKB-KW"/>
</dbReference>
<feature type="domain" description="2Fe-2S ferredoxin-type" evidence="7">
    <location>
        <begin position="280"/>
        <end position="365"/>
    </location>
</feature>
<dbReference type="InterPro" id="IPR036010">
    <property type="entry name" value="2Fe-2S_ferredoxin-like_sf"/>
</dbReference>
<protein>
    <submittedName>
        <fullName evidence="9">2Fe-2S iron-sulfur cluster binding domain-containing protein</fullName>
    </submittedName>
</protein>
<dbReference type="InterPro" id="IPR050415">
    <property type="entry name" value="MRET"/>
</dbReference>
<evidence type="ECO:0000256" key="3">
    <source>
        <dbReference type="ARBA" id="ARBA00022723"/>
    </source>
</evidence>
<dbReference type="InterPro" id="IPR017938">
    <property type="entry name" value="Riboflavin_synthase-like_b-brl"/>
</dbReference>
<dbReference type="InterPro" id="IPR006058">
    <property type="entry name" value="2Fe2S_fd_BS"/>
</dbReference>
<evidence type="ECO:0000256" key="2">
    <source>
        <dbReference type="ARBA" id="ARBA00022714"/>
    </source>
</evidence>
<evidence type="ECO:0000256" key="4">
    <source>
        <dbReference type="ARBA" id="ARBA00023002"/>
    </source>
</evidence>
<dbReference type="GO" id="GO:0016491">
    <property type="term" value="F:oxidoreductase activity"/>
    <property type="evidence" value="ECO:0007669"/>
    <property type="project" value="UniProtKB-KW"/>
</dbReference>
<dbReference type="EMBL" id="WUBS01000010">
    <property type="protein sequence ID" value="NDL63969.1"/>
    <property type="molecule type" value="Genomic_DNA"/>
</dbReference>
<keyword evidence="6" id="KW-0411">Iron-sulfur</keyword>
<dbReference type="InterPro" id="IPR017927">
    <property type="entry name" value="FAD-bd_FR_type"/>
</dbReference>
<evidence type="ECO:0000259" key="8">
    <source>
        <dbReference type="PROSITE" id="PS51384"/>
    </source>
</evidence>
<dbReference type="PANTHER" id="PTHR47354">
    <property type="entry name" value="NADH OXIDOREDUCTASE HCR"/>
    <property type="match status" value="1"/>
</dbReference>
<evidence type="ECO:0000256" key="6">
    <source>
        <dbReference type="ARBA" id="ARBA00023014"/>
    </source>
</evidence>
<keyword evidence="5" id="KW-0408">Iron</keyword>
<keyword evidence="3" id="KW-0479">Metal-binding</keyword>
<dbReference type="GO" id="GO:0051537">
    <property type="term" value="F:2 iron, 2 sulfur cluster binding"/>
    <property type="evidence" value="ECO:0007669"/>
    <property type="project" value="UniProtKB-KW"/>
</dbReference>
<dbReference type="PROSITE" id="PS51384">
    <property type="entry name" value="FAD_FR"/>
    <property type="match status" value="1"/>
</dbReference>
<dbReference type="CDD" id="cd00207">
    <property type="entry name" value="fer2"/>
    <property type="match status" value="1"/>
</dbReference>
<name>A0A845SJ52_9GAMM</name>
<dbReference type="Proteomes" id="UP000461443">
    <property type="component" value="Unassembled WGS sequence"/>
</dbReference>
<accession>A0A845SJ52</accession>
<dbReference type="PROSITE" id="PS00197">
    <property type="entry name" value="2FE2S_FER_1"/>
    <property type="match status" value="1"/>
</dbReference>
<feature type="domain" description="FAD-binding FR-type" evidence="8">
    <location>
        <begin position="5"/>
        <end position="107"/>
    </location>
</feature>
<sequence length="365" mass="38488">MDASQHFFNVRVVNKIHRGTGVVFLTLARPDGSALPSFSAGAHIQLRLPDGLIRQYSLCGDAARQDSYRLAILATHRSRGGGGYIRDGLRAGDLLEISAPRNDFPLADRPGASLLLAGGIGITPLLSMALALKARGREFQLHYFGRADTLSAFAQQPEYRALAENITAHCRVVGSGAPPAGEAVSAPDDIAVAAAGMPAQGLSPAGGASPAACGEDGQAALLARLLADWQRRHGGFSLYYCGSLAFMQSVRDRCEAAGMPAEDCHYECFTPPEVRDESVFDVEIFSTGDIIPIPANLSIADALNQAGVEVEISCGLGICGTCLAGVKAGIPDHRDEYLSPAEKDANTKILLCCSRARSARLVIDL</sequence>
<dbReference type="AlphaFoldDB" id="A0A845SJ52"/>
<proteinExistence type="predicted"/>
<gene>
    <name evidence="9" type="ORF">GRH90_14580</name>
</gene>
<reference evidence="9 10" key="1">
    <citation type="submission" date="2019-12" db="EMBL/GenBank/DDBJ databases">
        <authorList>
            <person name="Lee S.D."/>
        </authorList>
    </citation>
    <scope>NUCLEOTIDE SEQUENCE [LARGE SCALE GENOMIC DNA]</scope>
    <source>
        <strain evidence="9 10">SAP-6</strain>
    </source>
</reference>
<evidence type="ECO:0000256" key="5">
    <source>
        <dbReference type="ARBA" id="ARBA00023004"/>
    </source>
</evidence>
<dbReference type="InterPro" id="IPR039261">
    <property type="entry name" value="FNR_nucleotide-bd"/>
</dbReference>
<evidence type="ECO:0000313" key="9">
    <source>
        <dbReference type="EMBL" id="NDL63969.1"/>
    </source>
</evidence>
<dbReference type="PANTHER" id="PTHR47354:SF1">
    <property type="entry name" value="CARNITINE MONOOXYGENASE REDUCTASE SUBUNIT"/>
    <property type="match status" value="1"/>
</dbReference>
<dbReference type="PRINTS" id="PR00409">
    <property type="entry name" value="PHDIOXRDTASE"/>
</dbReference>
<organism evidence="9 10">
    <name type="scientific">Acerihabitans arboris</name>
    <dbReference type="NCBI Taxonomy" id="2691583"/>
    <lineage>
        <taxon>Bacteria</taxon>
        <taxon>Pseudomonadati</taxon>
        <taxon>Pseudomonadota</taxon>
        <taxon>Gammaproteobacteria</taxon>
        <taxon>Enterobacterales</taxon>
        <taxon>Pectobacteriaceae</taxon>
        <taxon>Acerihabitans</taxon>
    </lineage>
</organism>
<dbReference type="InterPro" id="IPR001041">
    <property type="entry name" value="2Fe-2S_ferredoxin-type"/>
</dbReference>
<dbReference type="PROSITE" id="PS51085">
    <property type="entry name" value="2FE2S_FER_2"/>
    <property type="match status" value="1"/>
</dbReference>
<keyword evidence="2" id="KW-0001">2Fe-2S</keyword>
<dbReference type="InterPro" id="IPR012675">
    <property type="entry name" value="Beta-grasp_dom_sf"/>
</dbReference>
<evidence type="ECO:0000313" key="10">
    <source>
        <dbReference type="Proteomes" id="UP000461443"/>
    </source>
</evidence>
<reference evidence="9 10" key="2">
    <citation type="submission" date="2020-02" db="EMBL/GenBank/DDBJ databases">
        <title>The new genus of Enterobacteriales.</title>
        <authorList>
            <person name="Kim I.S."/>
        </authorList>
    </citation>
    <scope>NUCLEOTIDE SEQUENCE [LARGE SCALE GENOMIC DNA]</scope>
    <source>
        <strain evidence="9 10">SAP-6</strain>
    </source>
</reference>
<comment type="caution">
    <text evidence="9">The sequence shown here is derived from an EMBL/GenBank/DDBJ whole genome shotgun (WGS) entry which is preliminary data.</text>
</comment>
<dbReference type="SUPFAM" id="SSF54292">
    <property type="entry name" value="2Fe-2S ferredoxin-like"/>
    <property type="match status" value="1"/>
</dbReference>
<keyword evidence="1" id="KW-0285">Flavoprotein</keyword>